<dbReference type="SUPFAM" id="SSF56300">
    <property type="entry name" value="Metallo-dependent phosphatases"/>
    <property type="match status" value="1"/>
</dbReference>
<feature type="compositionally biased region" description="Acidic residues" evidence="6">
    <location>
        <begin position="46"/>
        <end position="67"/>
    </location>
</feature>
<evidence type="ECO:0000256" key="6">
    <source>
        <dbReference type="SAM" id="MobiDB-lite"/>
    </source>
</evidence>
<evidence type="ECO:0000256" key="3">
    <source>
        <dbReference type="ARBA" id="ARBA00022723"/>
    </source>
</evidence>
<keyword evidence="10" id="KW-1185">Reference proteome</keyword>
<feature type="compositionally biased region" description="Basic and acidic residues" evidence="6">
    <location>
        <begin position="502"/>
        <end position="516"/>
    </location>
</feature>
<dbReference type="InterPro" id="IPR043461">
    <property type="entry name" value="LpxH-like"/>
</dbReference>
<protein>
    <submittedName>
        <fullName evidence="9">Phosphoesterase</fullName>
    </submittedName>
</protein>
<proteinExistence type="predicted"/>
<gene>
    <name evidence="9" type="ORF">C483_17833</name>
</gene>
<dbReference type="AlphaFoldDB" id="L9ZQE2"/>
<keyword evidence="4 7" id="KW-0472">Membrane</keyword>
<evidence type="ECO:0000256" key="5">
    <source>
        <dbReference type="ARBA" id="ARBA00023211"/>
    </source>
</evidence>
<keyword evidence="1" id="KW-1003">Cell membrane</keyword>
<keyword evidence="5" id="KW-0464">Manganese</keyword>
<dbReference type="InterPro" id="IPR029052">
    <property type="entry name" value="Metallo-depent_PP-like"/>
</dbReference>
<keyword evidence="7" id="KW-0812">Transmembrane</keyword>
<evidence type="ECO:0000256" key="4">
    <source>
        <dbReference type="ARBA" id="ARBA00023136"/>
    </source>
</evidence>
<dbReference type="GO" id="GO:0016020">
    <property type="term" value="C:membrane"/>
    <property type="evidence" value="ECO:0007669"/>
    <property type="project" value="GOC"/>
</dbReference>
<evidence type="ECO:0000256" key="1">
    <source>
        <dbReference type="ARBA" id="ARBA00022475"/>
    </source>
</evidence>
<dbReference type="PANTHER" id="PTHR34990">
    <property type="entry name" value="UDP-2,3-DIACYLGLUCOSAMINE HYDROLASE-RELATED"/>
    <property type="match status" value="1"/>
</dbReference>
<dbReference type="GO" id="GO:0009245">
    <property type="term" value="P:lipid A biosynthetic process"/>
    <property type="evidence" value="ECO:0007669"/>
    <property type="project" value="TreeGrafter"/>
</dbReference>
<dbReference type="Pfam" id="PF00149">
    <property type="entry name" value="Metallophos"/>
    <property type="match status" value="1"/>
</dbReference>
<dbReference type="Proteomes" id="UP000011519">
    <property type="component" value="Unassembled WGS sequence"/>
</dbReference>
<dbReference type="InterPro" id="IPR004843">
    <property type="entry name" value="Calcineurin-like_PHP"/>
</dbReference>
<dbReference type="GO" id="GO:0008758">
    <property type="term" value="F:UDP-2,3-diacylglucosamine hydrolase activity"/>
    <property type="evidence" value="ECO:0007669"/>
    <property type="project" value="TreeGrafter"/>
</dbReference>
<feature type="transmembrane region" description="Helical" evidence="7">
    <location>
        <begin position="283"/>
        <end position="308"/>
    </location>
</feature>
<name>L9ZQE2_9EURY</name>
<sequence length="536" mass="60093">MSLHERGSGRLAGDAGLEFDWLVATPDDNTFRSGATDWEHTRMGTESDDGDGDEDGVNEAETPVEDETDHDDRVYYVISDLHIGGDEQLEEVEFLDELLAFLEQLEATNENAELVINGDAFGLWEFTTVEGVEKFDVLEETYPELFEQFRVTGENIPITLIPGNHDHELAAYDEFVERFAEYNVDLVQEKSITRPVGDQAIHFEHGHQQDSNNRIEDWGNPHATPLGYYYNTLVTSRAGQLSNRGRYNWLKDVQAVTPTERMPIWLFSKYFYREMNPLIRYSLVPFLLLFNISALLAIFSGLHFAGIWTLPVEQTITFLGQFGTAGTVAWFLLLVNIGVAGMLVLVGIPLHFIRQDIKKTINRFGVFETDLTVDPTASYKETARELFANDPETTIFCFGHTHRPMLKEVDGGVLVNTGTWLKRLHRRDGIIGILPPVFYPSYQLAAVRIAAEQPSASDAATVTADDVATETESPRVTVGFEQITKASPASEELTRTERFFTVGREPEPDLPERHVVDPSGQRAEPVAETASAPADD</sequence>
<comment type="caution">
    <text evidence="9">The sequence shown here is derived from an EMBL/GenBank/DDBJ whole genome shotgun (WGS) entry which is preliminary data.</text>
</comment>
<dbReference type="STRING" id="1227493.C483_17833"/>
<keyword evidence="2" id="KW-0997">Cell inner membrane</keyword>
<dbReference type="Gene3D" id="3.60.21.10">
    <property type="match status" value="2"/>
</dbReference>
<keyword evidence="7" id="KW-1133">Transmembrane helix</keyword>
<dbReference type="EMBL" id="AOIM01000041">
    <property type="protein sequence ID" value="ELY87782.1"/>
    <property type="molecule type" value="Genomic_DNA"/>
</dbReference>
<organism evidence="9 10">
    <name type="scientific">Natrialba hulunbeirensis JCM 10989</name>
    <dbReference type="NCBI Taxonomy" id="1227493"/>
    <lineage>
        <taxon>Archaea</taxon>
        <taxon>Methanobacteriati</taxon>
        <taxon>Methanobacteriota</taxon>
        <taxon>Stenosarchaea group</taxon>
        <taxon>Halobacteria</taxon>
        <taxon>Halobacteriales</taxon>
        <taxon>Natrialbaceae</taxon>
        <taxon>Natrialba</taxon>
    </lineage>
</organism>
<feature type="region of interest" description="Disordered" evidence="6">
    <location>
        <begin position="30"/>
        <end position="67"/>
    </location>
</feature>
<keyword evidence="3" id="KW-0479">Metal-binding</keyword>
<evidence type="ECO:0000256" key="2">
    <source>
        <dbReference type="ARBA" id="ARBA00022519"/>
    </source>
</evidence>
<evidence type="ECO:0000256" key="7">
    <source>
        <dbReference type="SAM" id="Phobius"/>
    </source>
</evidence>
<feature type="region of interest" description="Disordered" evidence="6">
    <location>
        <begin position="502"/>
        <end position="536"/>
    </location>
</feature>
<evidence type="ECO:0000313" key="9">
    <source>
        <dbReference type="EMBL" id="ELY87782.1"/>
    </source>
</evidence>
<accession>L9ZQE2</accession>
<evidence type="ECO:0000259" key="8">
    <source>
        <dbReference type="Pfam" id="PF00149"/>
    </source>
</evidence>
<dbReference type="GO" id="GO:0046872">
    <property type="term" value="F:metal ion binding"/>
    <property type="evidence" value="ECO:0007669"/>
    <property type="project" value="UniProtKB-KW"/>
</dbReference>
<evidence type="ECO:0000313" key="10">
    <source>
        <dbReference type="Proteomes" id="UP000011519"/>
    </source>
</evidence>
<reference evidence="9 10" key="1">
    <citation type="journal article" date="2014" name="PLoS Genet.">
        <title>Phylogenetically driven sequencing of extremely halophilic archaea reveals strategies for static and dynamic osmo-response.</title>
        <authorList>
            <person name="Becker E.A."/>
            <person name="Seitzer P.M."/>
            <person name="Tritt A."/>
            <person name="Larsen D."/>
            <person name="Krusor M."/>
            <person name="Yao A.I."/>
            <person name="Wu D."/>
            <person name="Madern D."/>
            <person name="Eisen J.A."/>
            <person name="Darling A.E."/>
            <person name="Facciotti M.T."/>
        </authorList>
    </citation>
    <scope>NUCLEOTIDE SEQUENCE [LARGE SCALE GENOMIC DNA]</scope>
    <source>
        <strain evidence="9 10">JCM 10989</strain>
    </source>
</reference>
<feature type="transmembrane region" description="Helical" evidence="7">
    <location>
        <begin position="328"/>
        <end position="353"/>
    </location>
</feature>
<feature type="domain" description="Calcineurin-like phosphoesterase" evidence="8">
    <location>
        <begin position="76"/>
        <end position="219"/>
    </location>
</feature>
<dbReference type="PATRIC" id="fig|1227493.4.peg.3585"/>